<organism evidence="1 2">
    <name type="scientific">Stigmatella aurantiaca (strain DW4/3-1)</name>
    <dbReference type="NCBI Taxonomy" id="378806"/>
    <lineage>
        <taxon>Bacteria</taxon>
        <taxon>Pseudomonadati</taxon>
        <taxon>Myxococcota</taxon>
        <taxon>Myxococcia</taxon>
        <taxon>Myxococcales</taxon>
        <taxon>Cystobacterineae</taxon>
        <taxon>Archangiaceae</taxon>
        <taxon>Stigmatella</taxon>
    </lineage>
</organism>
<evidence type="ECO:0000313" key="2">
    <source>
        <dbReference type="Proteomes" id="UP000032702"/>
    </source>
</evidence>
<proteinExistence type="predicted"/>
<evidence type="ECO:0000313" key="1">
    <source>
        <dbReference type="EMBL" id="EAU68596.1"/>
    </source>
</evidence>
<protein>
    <submittedName>
        <fullName evidence="1">Uncharacterized protein</fullName>
    </submittedName>
</protein>
<dbReference type="Proteomes" id="UP000032702">
    <property type="component" value="Unassembled WGS sequence"/>
</dbReference>
<comment type="caution">
    <text evidence="1">The sequence shown here is derived from an EMBL/GenBank/DDBJ whole genome shotgun (WGS) entry which is preliminary data.</text>
</comment>
<dbReference type="AlphaFoldDB" id="Q09A39"/>
<accession>Q09A39</accession>
<dbReference type="EMBL" id="AAMD01000015">
    <property type="protein sequence ID" value="EAU68596.1"/>
    <property type="molecule type" value="Genomic_DNA"/>
</dbReference>
<reference evidence="1 2" key="1">
    <citation type="submission" date="2006-04" db="EMBL/GenBank/DDBJ databases">
        <authorList>
            <person name="Nierman W.C."/>
        </authorList>
    </citation>
    <scope>NUCLEOTIDE SEQUENCE [LARGE SCALE GENOMIC DNA]</scope>
    <source>
        <strain evidence="1 2">DW4/3-1</strain>
    </source>
</reference>
<gene>
    <name evidence="1" type="ORF">STIAU_8804</name>
</gene>
<sequence length="33" mass="3849">MPDWMERRSNGESVHAMGHLLTCLELSVSMFQR</sequence>
<name>Q09A39_STIAD</name>